<dbReference type="PROSITE" id="PS51257">
    <property type="entry name" value="PROKAR_LIPOPROTEIN"/>
    <property type="match status" value="1"/>
</dbReference>
<evidence type="ECO:0000313" key="4">
    <source>
        <dbReference type="Proteomes" id="UP000053070"/>
    </source>
</evidence>
<evidence type="ECO:0000313" key="3">
    <source>
        <dbReference type="EMBL" id="KLE32872.1"/>
    </source>
</evidence>
<dbReference type="SUPFAM" id="SSF48452">
    <property type="entry name" value="TPR-like"/>
    <property type="match status" value="2"/>
</dbReference>
<sequence>MKIAVHFSIIPALALALASCGVSPEERLSRAEEAYAENRFSEARLDLGMLLQRDDADVRVLELLARTQVQLGDGEGAVATLERLAAAGARPADYDALMAEAMLLAGNYAGSLAAGQSLGTANGLRIVALSHVAMSDLEAALAAFERGLDAPGDRSRLLADFALFAKEAGDWERAAELSRAALVADPDGLDPLLAAAQVTQALGRPADALRHYEAAADTFPESRAAILGQIGVLGDMGRIAEARQLVEQAAQRTPDDPDVIYLQARLAAEDGDWAAARDILQPIEGREDARLQLLYARALLELDLTEQALGRLSALVRRSPQAIAPRRLLARAQLQSGDAAAAFATIQPLANSPEGSPADLALYADAARRSGREGQIDAALRQAPPAERVATLLARADADLQAQRWRSAIEAYEQLRGWTGDSNAMVLNNLAYAKAQTGQYAEALPLARRALELSPQQPNIMDTTGWLLVQSGEDRAAGIALLEEAARLAPGNAAIARHLREARAS</sequence>
<dbReference type="AlphaFoldDB" id="A0A0G9MQ59"/>
<proteinExistence type="predicted"/>
<dbReference type="InterPro" id="IPR011990">
    <property type="entry name" value="TPR-like_helical_dom_sf"/>
</dbReference>
<dbReference type="KEGG" id="egn:BMF35_a1880"/>
<dbReference type="SMART" id="SM00028">
    <property type="entry name" value="TPR"/>
    <property type="match status" value="5"/>
</dbReference>
<protein>
    <submittedName>
        <fullName evidence="3">Uncharacterized protein</fullName>
    </submittedName>
</protein>
<dbReference type="EMBL" id="LBHC01000001">
    <property type="protein sequence ID" value="KLE32872.1"/>
    <property type="molecule type" value="Genomic_DNA"/>
</dbReference>
<keyword evidence="1" id="KW-0677">Repeat</keyword>
<dbReference type="Proteomes" id="UP000053070">
    <property type="component" value="Unassembled WGS sequence"/>
</dbReference>
<evidence type="ECO:0000256" key="1">
    <source>
        <dbReference type="ARBA" id="ARBA00022737"/>
    </source>
</evidence>
<name>A0A0G9MQ59_9SPHN</name>
<dbReference type="Pfam" id="PF14559">
    <property type="entry name" value="TPR_19"/>
    <property type="match status" value="2"/>
</dbReference>
<dbReference type="InterPro" id="IPR019734">
    <property type="entry name" value="TPR_rpt"/>
</dbReference>
<dbReference type="PANTHER" id="PTHR45586:SF1">
    <property type="entry name" value="LIPOPOLYSACCHARIDE ASSEMBLY PROTEIN B"/>
    <property type="match status" value="1"/>
</dbReference>
<dbReference type="Gene3D" id="1.25.40.10">
    <property type="entry name" value="Tetratricopeptide repeat domain"/>
    <property type="match status" value="2"/>
</dbReference>
<dbReference type="PANTHER" id="PTHR45586">
    <property type="entry name" value="TPR REPEAT-CONTAINING PROTEIN PA4667"/>
    <property type="match status" value="1"/>
</dbReference>
<gene>
    <name evidence="3" type="ORF">AAW01_02295</name>
</gene>
<keyword evidence="4" id="KW-1185">Reference proteome</keyword>
<dbReference type="PATRIC" id="fig|502682.8.peg.469"/>
<dbReference type="PROSITE" id="PS50005">
    <property type="entry name" value="TPR"/>
    <property type="match status" value="1"/>
</dbReference>
<evidence type="ECO:0000256" key="2">
    <source>
        <dbReference type="ARBA" id="ARBA00022803"/>
    </source>
</evidence>
<dbReference type="OrthoDB" id="7487699at2"/>
<comment type="caution">
    <text evidence="3">The sequence shown here is derived from an EMBL/GenBank/DDBJ whole genome shotgun (WGS) entry which is preliminary data.</text>
</comment>
<dbReference type="RefSeq" id="WP_047005721.1">
    <property type="nucleotide sequence ID" value="NZ_CP018097.1"/>
</dbReference>
<reference evidence="3 4" key="1">
    <citation type="submission" date="2015-04" db="EMBL/GenBank/DDBJ databases">
        <title>The draft genome sequence of Erythrobacr gangjinensis K7-2.</title>
        <authorList>
            <person name="Zhuang L."/>
            <person name="Liu Y."/>
            <person name="Shao Z."/>
        </authorList>
    </citation>
    <scope>NUCLEOTIDE SEQUENCE [LARGE SCALE GENOMIC DNA]</scope>
    <source>
        <strain evidence="3 4">K7-2</strain>
    </source>
</reference>
<dbReference type="InterPro" id="IPR051012">
    <property type="entry name" value="CellSynth/LPSAsmb/PSIAsmb"/>
</dbReference>
<organism evidence="3 4">
    <name type="scientific">Aurantiacibacter gangjinensis</name>
    <dbReference type="NCBI Taxonomy" id="502682"/>
    <lineage>
        <taxon>Bacteria</taxon>
        <taxon>Pseudomonadati</taxon>
        <taxon>Pseudomonadota</taxon>
        <taxon>Alphaproteobacteria</taxon>
        <taxon>Sphingomonadales</taxon>
        <taxon>Erythrobacteraceae</taxon>
        <taxon>Aurantiacibacter</taxon>
    </lineage>
</organism>
<keyword evidence="2" id="KW-0802">TPR repeat</keyword>
<dbReference type="Pfam" id="PF13432">
    <property type="entry name" value="TPR_16"/>
    <property type="match status" value="1"/>
</dbReference>
<dbReference type="STRING" id="502682.BMF35_a1880"/>
<accession>A0A0G9MQ59</accession>